<dbReference type="SUPFAM" id="SSF48371">
    <property type="entry name" value="ARM repeat"/>
    <property type="match status" value="1"/>
</dbReference>
<gene>
    <name evidence="2" type="ORF">I2492_14735</name>
    <name evidence="1" type="ORF">I2493_14735</name>
</gene>
<reference evidence="2 4" key="1">
    <citation type="submission" date="2020-11" db="EMBL/GenBank/DDBJ databases">
        <title>Insectihabitans protaetiae gen. nov. sp. nov. and Insectihabitans allomyrinae sp. nov., isolated from larvae of Protaetia brevitarsis seulensis and Allomyrina dichotoma, respectively.</title>
        <authorList>
            <person name="Lee S.D."/>
            <person name="Byeon Y.-S."/>
            <person name="Kim S.-M."/>
            <person name="Yang H.L."/>
            <person name="Kim I.S."/>
        </authorList>
    </citation>
    <scope>NUCLEOTIDE SEQUENCE</scope>
    <source>
        <strain evidence="2">CWB-B4</strain>
        <strain evidence="1 4">CWB-B43</strain>
    </source>
</reference>
<name>A0A9D7FYV2_9GAMM</name>
<dbReference type="Pfam" id="PF13646">
    <property type="entry name" value="HEAT_2"/>
    <property type="match status" value="1"/>
</dbReference>
<dbReference type="EMBL" id="JADRCP010000004">
    <property type="protein sequence ID" value="MBK5177575.1"/>
    <property type="molecule type" value="Genomic_DNA"/>
</dbReference>
<dbReference type="RefSeq" id="WP_228398872.1">
    <property type="nucleotide sequence ID" value="NZ_JADRCP010000004.1"/>
</dbReference>
<protein>
    <submittedName>
        <fullName evidence="2">HEAT repeat domain-containing protein</fullName>
    </submittedName>
</protein>
<dbReference type="InterPro" id="IPR016024">
    <property type="entry name" value="ARM-type_fold"/>
</dbReference>
<dbReference type="AlphaFoldDB" id="A0A9D7FYV2"/>
<evidence type="ECO:0000313" key="1">
    <source>
        <dbReference type="EMBL" id="MBK5074266.1"/>
    </source>
</evidence>
<evidence type="ECO:0000313" key="4">
    <source>
        <dbReference type="Proteomes" id="UP001296969"/>
    </source>
</evidence>
<dbReference type="EMBL" id="JADRCQ010000004">
    <property type="protein sequence ID" value="MBK5074266.1"/>
    <property type="molecule type" value="Genomic_DNA"/>
</dbReference>
<evidence type="ECO:0000313" key="3">
    <source>
        <dbReference type="Proteomes" id="UP000807542"/>
    </source>
</evidence>
<dbReference type="Proteomes" id="UP001296969">
    <property type="component" value="Unassembled WGS sequence"/>
</dbReference>
<comment type="caution">
    <text evidence="2">The sequence shown here is derived from an EMBL/GenBank/DDBJ whole genome shotgun (WGS) entry which is preliminary data.</text>
</comment>
<organism evidence="2 3">
    <name type="scientific">Limnobaculum xujianqingii</name>
    <dbReference type="NCBI Taxonomy" id="2738837"/>
    <lineage>
        <taxon>Bacteria</taxon>
        <taxon>Pseudomonadati</taxon>
        <taxon>Pseudomonadota</taxon>
        <taxon>Gammaproteobacteria</taxon>
        <taxon>Enterobacterales</taxon>
        <taxon>Budviciaceae</taxon>
        <taxon>Limnobaculum</taxon>
    </lineage>
</organism>
<accession>A0A9D7FYV2</accession>
<sequence length="266" mass="30943">MGSRTTDDILAELEKEKLEKEALTEDEMSARYNQLLAGDSSKIDMFDFASDLGSSKLLHYHFSLICQQWDSFPIKYKELFHSFYRHDIDGIDFLFETLTARTQEKYHCQIAHLIACCLTKFTHRDFYQESRKKLIPYLRQFTDIKDNEQRRNIIITIGWLGSVSDIQLLCQYMRNDEDSLCRAWSASSLMQMSFHGVTVKSITSRTREDFIAAIEAEINLFTLGCIVESAQILWKKKWVSTSSVEKVDEEKILKAKASAIRFLSKQ</sequence>
<evidence type="ECO:0000313" key="2">
    <source>
        <dbReference type="EMBL" id="MBK5177575.1"/>
    </source>
</evidence>
<dbReference type="Proteomes" id="UP000807542">
    <property type="component" value="Unassembled WGS sequence"/>
</dbReference>
<keyword evidence="4" id="KW-1185">Reference proteome</keyword>
<proteinExistence type="predicted"/>